<keyword evidence="3" id="KW-0732">Signal</keyword>
<dbReference type="STRING" id="1121919.SAMN02745975_01553"/>
<dbReference type="PROSITE" id="PS51257">
    <property type="entry name" value="PROKAR_LIPOPROTEIN"/>
    <property type="match status" value="1"/>
</dbReference>
<dbReference type="Proteomes" id="UP000184536">
    <property type="component" value="Unassembled WGS sequence"/>
</dbReference>
<dbReference type="Gene3D" id="3.10.105.10">
    <property type="entry name" value="Dipeptide-binding Protein, Domain 3"/>
    <property type="match status" value="1"/>
</dbReference>
<organism evidence="5 6">
    <name type="scientific">Geosporobacter subterraneus DSM 17957</name>
    <dbReference type="NCBI Taxonomy" id="1121919"/>
    <lineage>
        <taxon>Bacteria</taxon>
        <taxon>Bacillati</taxon>
        <taxon>Bacillota</taxon>
        <taxon>Clostridia</taxon>
        <taxon>Peptostreptococcales</taxon>
        <taxon>Thermotaleaceae</taxon>
        <taxon>Geosporobacter</taxon>
    </lineage>
</organism>
<protein>
    <submittedName>
        <fullName evidence="5">Peptide/nickel transport system substrate-binding protein</fullName>
    </submittedName>
</protein>
<dbReference type="RefSeq" id="WP_110940727.1">
    <property type="nucleotide sequence ID" value="NZ_FQZV01000017.1"/>
</dbReference>
<dbReference type="InterPro" id="IPR030678">
    <property type="entry name" value="Peptide/Ni-bd"/>
</dbReference>
<dbReference type="Pfam" id="PF00496">
    <property type="entry name" value="SBP_bac_5"/>
    <property type="match status" value="1"/>
</dbReference>
<accession>A0A1M6HHL2</accession>
<dbReference type="GO" id="GO:0042597">
    <property type="term" value="C:periplasmic space"/>
    <property type="evidence" value="ECO:0007669"/>
    <property type="project" value="UniProtKB-ARBA"/>
</dbReference>
<dbReference type="Gene3D" id="3.90.76.10">
    <property type="entry name" value="Dipeptide-binding Protein, Domain 1"/>
    <property type="match status" value="1"/>
</dbReference>
<dbReference type="GO" id="GO:0043190">
    <property type="term" value="C:ATP-binding cassette (ABC) transporter complex"/>
    <property type="evidence" value="ECO:0007669"/>
    <property type="project" value="InterPro"/>
</dbReference>
<dbReference type="OrthoDB" id="9772924at2"/>
<evidence type="ECO:0000259" key="4">
    <source>
        <dbReference type="Pfam" id="PF00496"/>
    </source>
</evidence>
<sequence length="535" mass="61730">MKKRRFMFCIYMLLIILMFIGCEEVEDIQNVEESMNTPKKINHNNELLLPLTKFETLNPIINTDNSVYHLSMLIYDGLLKLDSHQQPQPALATAWEISADAAVWTFTLRNNIKWHDGKPFTAEDVKFTIDALKMGKSGKDTSIYAFYTDRIKEAKVVQGNKVTIVLDSGANAYAELFTFPILPKHKFKTIQDVYTAKNLVPLGTGRYKVSQYNRSRYLKLVSNPDYWEGQPSIRTIIAQIVPDKETALTSLEANEVALAKSNDFDWEKYSEDPTLKIYEYVTQEFEFLGYNFRKELLQNKNLRQAIAYGIDRQALINDIYLGHATVSDVPINPDSWLYDENEKKYGYDVSRAKDILAKNHWEAKYPDPYLVNAEGQKLSMHLLVNSENHLRLRAAEMIKNHLKEVGIEIIIDRVSWEEYQNRLYSGNFDMVLGGWQLSTVPDLSFALHSASGVTNNFVGYNSPEMDHLLITAAMAKDEIRKREAYSNIQKNLVEELPYFGLFFKNSSIIMRDYVGGDINPKSFNIFNNIENWEFE</sequence>
<evidence type="ECO:0000256" key="2">
    <source>
        <dbReference type="ARBA" id="ARBA00022448"/>
    </source>
</evidence>
<comment type="similarity">
    <text evidence="1">Belongs to the bacterial solute-binding protein 5 family.</text>
</comment>
<dbReference type="PANTHER" id="PTHR30290:SF9">
    <property type="entry name" value="OLIGOPEPTIDE-BINDING PROTEIN APPA"/>
    <property type="match status" value="1"/>
</dbReference>
<evidence type="ECO:0000313" key="5">
    <source>
        <dbReference type="EMBL" id="SHJ21671.1"/>
    </source>
</evidence>
<keyword evidence="2" id="KW-0813">Transport</keyword>
<reference evidence="6" key="1">
    <citation type="submission" date="2016-11" db="EMBL/GenBank/DDBJ databases">
        <authorList>
            <person name="Varghese N."/>
            <person name="Submissions S."/>
        </authorList>
    </citation>
    <scope>NUCLEOTIDE SEQUENCE [LARGE SCALE GENOMIC DNA]</scope>
    <source>
        <strain evidence="6">DSM 17957</strain>
    </source>
</reference>
<evidence type="ECO:0000256" key="3">
    <source>
        <dbReference type="ARBA" id="ARBA00022729"/>
    </source>
</evidence>
<dbReference type="PANTHER" id="PTHR30290">
    <property type="entry name" value="PERIPLASMIC BINDING COMPONENT OF ABC TRANSPORTER"/>
    <property type="match status" value="1"/>
</dbReference>
<dbReference type="AlphaFoldDB" id="A0A1M6HHL2"/>
<name>A0A1M6HHL2_9FIRM</name>
<keyword evidence="6" id="KW-1185">Reference proteome</keyword>
<evidence type="ECO:0000256" key="1">
    <source>
        <dbReference type="ARBA" id="ARBA00005695"/>
    </source>
</evidence>
<dbReference type="SUPFAM" id="SSF53850">
    <property type="entry name" value="Periplasmic binding protein-like II"/>
    <property type="match status" value="1"/>
</dbReference>
<proteinExistence type="inferred from homology"/>
<dbReference type="CDD" id="cd08513">
    <property type="entry name" value="PBP2_thermophilic_Hb8_like"/>
    <property type="match status" value="1"/>
</dbReference>
<dbReference type="InterPro" id="IPR039424">
    <property type="entry name" value="SBP_5"/>
</dbReference>
<dbReference type="GO" id="GO:0015833">
    <property type="term" value="P:peptide transport"/>
    <property type="evidence" value="ECO:0007669"/>
    <property type="project" value="TreeGrafter"/>
</dbReference>
<feature type="domain" description="Solute-binding protein family 5" evidence="4">
    <location>
        <begin position="86"/>
        <end position="451"/>
    </location>
</feature>
<dbReference type="EMBL" id="FQZV01000017">
    <property type="protein sequence ID" value="SHJ21671.1"/>
    <property type="molecule type" value="Genomic_DNA"/>
</dbReference>
<gene>
    <name evidence="5" type="ORF">SAMN02745975_01553</name>
</gene>
<evidence type="ECO:0000313" key="6">
    <source>
        <dbReference type="Proteomes" id="UP000184536"/>
    </source>
</evidence>
<dbReference type="InterPro" id="IPR000914">
    <property type="entry name" value="SBP_5_dom"/>
</dbReference>
<dbReference type="Gene3D" id="3.40.190.10">
    <property type="entry name" value="Periplasmic binding protein-like II"/>
    <property type="match status" value="1"/>
</dbReference>
<dbReference type="GO" id="GO:1904680">
    <property type="term" value="F:peptide transmembrane transporter activity"/>
    <property type="evidence" value="ECO:0007669"/>
    <property type="project" value="TreeGrafter"/>
</dbReference>
<dbReference type="PIRSF" id="PIRSF002741">
    <property type="entry name" value="MppA"/>
    <property type="match status" value="1"/>
</dbReference>